<dbReference type="Proteomes" id="UP001597191">
    <property type="component" value="Unassembled WGS sequence"/>
</dbReference>
<evidence type="ECO:0000313" key="1">
    <source>
        <dbReference type="EMBL" id="MFD1411448.1"/>
    </source>
</evidence>
<proteinExistence type="predicted"/>
<keyword evidence="2" id="KW-1185">Reference proteome</keyword>
<dbReference type="EMBL" id="JBHTOH010000075">
    <property type="protein sequence ID" value="MFD1411448.1"/>
    <property type="molecule type" value="Genomic_DNA"/>
</dbReference>
<sequence length="185" mass="21486">MTSMTKVAIMLAVKQDLSIQRRTHYTINELTHSVQVSRSTLYYHFHGGLPETFNFTFQQEILVPIQVHQLDWPATVRFLLRYIAQHQMLVKNMYALSDWHEFMAIQPALAQTLLNNYDQFGKTTNSVVLLAQLQMLCSALLFELQLWLLDNFDEDWHLIQQRVAVFDQNLANPATLSKNCTLSAK</sequence>
<reference evidence="2" key="1">
    <citation type="journal article" date="2019" name="Int. J. Syst. Evol. Microbiol.">
        <title>The Global Catalogue of Microorganisms (GCM) 10K type strain sequencing project: providing services to taxonomists for standard genome sequencing and annotation.</title>
        <authorList>
            <consortium name="The Broad Institute Genomics Platform"/>
            <consortium name="The Broad Institute Genome Sequencing Center for Infectious Disease"/>
            <person name="Wu L."/>
            <person name="Ma J."/>
        </authorList>
    </citation>
    <scope>NUCLEOTIDE SEQUENCE [LARGE SCALE GENOMIC DNA]</scope>
    <source>
        <strain evidence="2">CCM 8937</strain>
    </source>
</reference>
<dbReference type="RefSeq" id="WP_125651355.1">
    <property type="nucleotide sequence ID" value="NZ_JBHTOH010000075.1"/>
</dbReference>
<comment type="caution">
    <text evidence="1">The sequence shown here is derived from an EMBL/GenBank/DDBJ whole genome shotgun (WGS) entry which is preliminary data.</text>
</comment>
<dbReference type="Gene3D" id="1.10.357.10">
    <property type="entry name" value="Tetracycline Repressor, domain 2"/>
    <property type="match status" value="1"/>
</dbReference>
<evidence type="ECO:0008006" key="3">
    <source>
        <dbReference type="Google" id="ProtNLM"/>
    </source>
</evidence>
<evidence type="ECO:0000313" key="2">
    <source>
        <dbReference type="Proteomes" id="UP001597191"/>
    </source>
</evidence>
<organism evidence="1 2">
    <name type="scientific">Lapidilactobacillus gannanensis</name>
    <dbReference type="NCBI Taxonomy" id="2486002"/>
    <lineage>
        <taxon>Bacteria</taxon>
        <taxon>Bacillati</taxon>
        <taxon>Bacillota</taxon>
        <taxon>Bacilli</taxon>
        <taxon>Lactobacillales</taxon>
        <taxon>Lactobacillaceae</taxon>
        <taxon>Lapidilactobacillus</taxon>
    </lineage>
</organism>
<protein>
    <recommendedName>
        <fullName evidence="3">TetR family transcriptional regulator</fullName>
    </recommendedName>
</protein>
<gene>
    <name evidence="1" type="ORF">ACFQ4R_07610</name>
</gene>
<name>A0ABW4BNQ2_9LACO</name>
<accession>A0ABW4BNQ2</accession>